<keyword evidence="2" id="KW-1185">Reference proteome</keyword>
<protein>
    <recommendedName>
        <fullName evidence="3">DUF937 domain-containing protein</fullName>
    </recommendedName>
</protein>
<gene>
    <name evidence="1" type="ORF">GGR27_000930</name>
</gene>
<comment type="caution">
    <text evidence="1">The sequence shown here is derived from an EMBL/GenBank/DDBJ whole genome shotgun (WGS) entry which is preliminary data.</text>
</comment>
<name>A0ABX0X879_9BACT</name>
<reference evidence="1 2" key="1">
    <citation type="submission" date="2020-03" db="EMBL/GenBank/DDBJ databases">
        <title>Genomic Encyclopedia of Type Strains, Phase IV (KMG-IV): sequencing the most valuable type-strain genomes for metagenomic binning, comparative biology and taxonomic classification.</title>
        <authorList>
            <person name="Goeker M."/>
        </authorList>
    </citation>
    <scope>NUCLEOTIDE SEQUENCE [LARGE SCALE GENOMIC DNA]</scope>
    <source>
        <strain evidence="1 2">DSM 105096</strain>
    </source>
</reference>
<dbReference type="InterPro" id="IPR009282">
    <property type="entry name" value="DUF937"/>
</dbReference>
<dbReference type="EMBL" id="JAATJH010000001">
    <property type="protein sequence ID" value="NJC25449.1"/>
    <property type="molecule type" value="Genomic_DNA"/>
</dbReference>
<proteinExistence type="predicted"/>
<accession>A0ABX0X879</accession>
<evidence type="ECO:0008006" key="3">
    <source>
        <dbReference type="Google" id="ProtNLM"/>
    </source>
</evidence>
<dbReference type="Proteomes" id="UP000770785">
    <property type="component" value="Unassembled WGS sequence"/>
</dbReference>
<sequence length="170" mass="16104">MLDSIMGAVKGQITSAITEKTGLDLGQAQQAIPLAQDSVTEGLTGAVTSGNVDGILGMLKSATGGGGGDLVNNLVYKGIAGSFVSKLTSSLGLSSGIASTIAGVALPMIMSKLGGATQQAGDSDGLDAGSLMGVLGMDTGGLLGQAGKLLGGGDKGGGGGLLGGLGGLLK</sequence>
<organism evidence="1 2">
    <name type="scientific">Neolewinella antarctica</name>
    <dbReference type="NCBI Taxonomy" id="442734"/>
    <lineage>
        <taxon>Bacteria</taxon>
        <taxon>Pseudomonadati</taxon>
        <taxon>Bacteroidota</taxon>
        <taxon>Saprospiria</taxon>
        <taxon>Saprospirales</taxon>
        <taxon>Lewinellaceae</taxon>
        <taxon>Neolewinella</taxon>
    </lineage>
</organism>
<evidence type="ECO:0000313" key="1">
    <source>
        <dbReference type="EMBL" id="NJC25449.1"/>
    </source>
</evidence>
<dbReference type="RefSeq" id="WP_209037871.1">
    <property type="nucleotide sequence ID" value="NZ_JAATJH010000001.1"/>
</dbReference>
<dbReference type="Pfam" id="PF06078">
    <property type="entry name" value="DUF937"/>
    <property type="match status" value="2"/>
</dbReference>
<evidence type="ECO:0000313" key="2">
    <source>
        <dbReference type="Proteomes" id="UP000770785"/>
    </source>
</evidence>